<dbReference type="AlphaFoldDB" id="E4ZT26"/>
<dbReference type="EMBL" id="FP929123">
    <property type="protein sequence ID" value="CBX94457.1"/>
    <property type="molecule type" value="Genomic_DNA"/>
</dbReference>
<gene>
    <name evidence="2" type="ORF">LEMA_P119480.1</name>
</gene>
<evidence type="ECO:0000313" key="2">
    <source>
        <dbReference type="EMBL" id="CBX94457.1"/>
    </source>
</evidence>
<dbReference type="Proteomes" id="UP000002668">
    <property type="component" value="Genome"/>
</dbReference>
<dbReference type="InParanoid" id="E4ZT26"/>
<accession>E4ZT26</accession>
<organism evidence="3">
    <name type="scientific">Leptosphaeria maculans (strain JN3 / isolate v23.1.3 / race Av1-4-5-6-7-8)</name>
    <name type="common">Blackleg fungus</name>
    <name type="synonym">Phoma lingam</name>
    <dbReference type="NCBI Taxonomy" id="985895"/>
    <lineage>
        <taxon>Eukaryota</taxon>
        <taxon>Fungi</taxon>
        <taxon>Dikarya</taxon>
        <taxon>Ascomycota</taxon>
        <taxon>Pezizomycotina</taxon>
        <taxon>Dothideomycetes</taxon>
        <taxon>Pleosporomycetidae</taxon>
        <taxon>Pleosporales</taxon>
        <taxon>Pleosporineae</taxon>
        <taxon>Leptosphaeriaceae</taxon>
        <taxon>Plenodomus</taxon>
        <taxon>Plenodomus lingam/Leptosphaeria maculans species complex</taxon>
    </lineage>
</organism>
<reference evidence="3" key="1">
    <citation type="journal article" date="2011" name="Nat. Commun.">
        <title>Effector diversification within compartments of the Leptosphaeria maculans genome affected by Repeat-Induced Point mutations.</title>
        <authorList>
            <person name="Rouxel T."/>
            <person name="Grandaubert J."/>
            <person name="Hane J.K."/>
            <person name="Hoede C."/>
            <person name="van de Wouw A.P."/>
            <person name="Couloux A."/>
            <person name="Dominguez V."/>
            <person name="Anthouard V."/>
            <person name="Bally P."/>
            <person name="Bourras S."/>
            <person name="Cozijnsen A.J."/>
            <person name="Ciuffetti L.M."/>
            <person name="Degrave A."/>
            <person name="Dilmaghani A."/>
            <person name="Duret L."/>
            <person name="Fudal I."/>
            <person name="Goodwin S.B."/>
            <person name="Gout L."/>
            <person name="Glaser N."/>
            <person name="Linglin J."/>
            <person name="Kema G.H.J."/>
            <person name="Lapalu N."/>
            <person name="Lawrence C.B."/>
            <person name="May K."/>
            <person name="Meyer M."/>
            <person name="Ollivier B."/>
            <person name="Poulain J."/>
            <person name="Schoch C.L."/>
            <person name="Simon A."/>
            <person name="Spatafora J.W."/>
            <person name="Stachowiak A."/>
            <person name="Turgeon B.G."/>
            <person name="Tyler B.M."/>
            <person name="Vincent D."/>
            <person name="Weissenbach J."/>
            <person name="Amselem J."/>
            <person name="Quesneville H."/>
            <person name="Oliver R.P."/>
            <person name="Wincker P."/>
            <person name="Balesdent M.-H."/>
            <person name="Howlett B.J."/>
        </authorList>
    </citation>
    <scope>NUCLEOTIDE SEQUENCE [LARGE SCALE GENOMIC DNA]</scope>
    <source>
        <strain evidence="3">JN3 / isolate v23.1.3 / race Av1-4-5-6-7-8</strain>
    </source>
</reference>
<dbReference type="VEuPathDB" id="FungiDB:LEMA_P119480.1"/>
<proteinExistence type="predicted"/>
<evidence type="ECO:0000256" key="1">
    <source>
        <dbReference type="SAM" id="MobiDB-lite"/>
    </source>
</evidence>
<feature type="region of interest" description="Disordered" evidence="1">
    <location>
        <begin position="13"/>
        <end position="43"/>
    </location>
</feature>
<sequence length="43" mass="4840">MMWKPQWRKTIPFGAQKNATMAPPPSIPDLGTGYPRTSLQLPE</sequence>
<evidence type="ECO:0000313" key="3">
    <source>
        <dbReference type="Proteomes" id="UP000002668"/>
    </source>
</evidence>
<keyword evidence="3" id="KW-1185">Reference proteome</keyword>
<protein>
    <submittedName>
        <fullName evidence="2">Predicted protein</fullName>
    </submittedName>
</protein>
<dbReference type="HOGENOM" id="CLU_3242299_0_0_1"/>
<name>E4ZT26_LEPMJ</name>